<evidence type="ECO:0000313" key="2">
    <source>
        <dbReference type="Proteomes" id="UP001565369"/>
    </source>
</evidence>
<comment type="caution">
    <text evidence="1">The sequence shown here is derived from an EMBL/GenBank/DDBJ whole genome shotgun (WGS) entry which is preliminary data.</text>
</comment>
<dbReference type="Proteomes" id="UP001565369">
    <property type="component" value="Unassembled WGS sequence"/>
</dbReference>
<protein>
    <submittedName>
        <fullName evidence="1">Uncharacterized protein</fullName>
    </submittedName>
</protein>
<gene>
    <name evidence="1" type="ORF">ABIG07_006597</name>
</gene>
<sequence length="50" mass="5344">MQLAIQSTSHNTILVSSRPGCTADRYTAKIASFGPKLLATLQDWPAPKGT</sequence>
<reference evidence="1 2" key="1">
    <citation type="submission" date="2024-07" db="EMBL/GenBank/DDBJ databases">
        <title>Genomic Encyclopedia of Type Strains, Phase V (KMG-V): Genome sequencing to study the core and pangenomes of soil and plant-associated prokaryotes.</title>
        <authorList>
            <person name="Whitman W."/>
        </authorList>
    </citation>
    <scope>NUCLEOTIDE SEQUENCE [LARGE SCALE GENOMIC DNA]</scope>
    <source>
        <strain evidence="1 2">USDA 152</strain>
    </source>
</reference>
<keyword evidence="2" id="KW-1185">Reference proteome</keyword>
<organism evidence="1 2">
    <name type="scientific">Bradyrhizobium ottawaense</name>
    <dbReference type="NCBI Taxonomy" id="931866"/>
    <lineage>
        <taxon>Bacteria</taxon>
        <taxon>Pseudomonadati</taxon>
        <taxon>Pseudomonadota</taxon>
        <taxon>Alphaproteobacteria</taxon>
        <taxon>Hyphomicrobiales</taxon>
        <taxon>Nitrobacteraceae</taxon>
        <taxon>Bradyrhizobium</taxon>
    </lineage>
</organism>
<evidence type="ECO:0000313" key="1">
    <source>
        <dbReference type="EMBL" id="MEY9457649.1"/>
    </source>
</evidence>
<proteinExistence type="predicted"/>
<name>A0ABV4G189_9BRAD</name>
<dbReference type="EMBL" id="JBGBZJ010000003">
    <property type="protein sequence ID" value="MEY9457649.1"/>
    <property type="molecule type" value="Genomic_DNA"/>
</dbReference>
<accession>A0ABV4G189</accession>